<dbReference type="EMBL" id="BMJV01000005">
    <property type="protein sequence ID" value="GGG77397.1"/>
    <property type="molecule type" value="Genomic_DNA"/>
</dbReference>
<protein>
    <submittedName>
        <fullName evidence="2">Uncharacterized protein</fullName>
    </submittedName>
</protein>
<evidence type="ECO:0000313" key="2">
    <source>
        <dbReference type="EMBL" id="GGG77397.1"/>
    </source>
</evidence>
<sequence length="166" mass="18607">MVDLGTLQEFQTSIVGIIGFTGVILSQLLNGWLARRREISSEIRRRAAIMAALKAELSIFRDAFARPDADQLPQEGGICIVHVLERSATPDLMRDLGLLSDNILDRVLYALLTIDAVRPNASLYASEVSDTHLTFDRNTWPIYAKIVNNVAKQLDEVIELLDRERC</sequence>
<dbReference type="Proteomes" id="UP000617145">
    <property type="component" value="Unassembled WGS sequence"/>
</dbReference>
<keyword evidence="3" id="KW-1185">Reference proteome</keyword>
<keyword evidence="1" id="KW-0812">Transmembrane</keyword>
<proteinExistence type="predicted"/>
<keyword evidence="1" id="KW-1133">Transmembrane helix</keyword>
<evidence type="ECO:0000313" key="3">
    <source>
        <dbReference type="Proteomes" id="UP000617145"/>
    </source>
</evidence>
<name>A0A8J2ZL00_9RHOB</name>
<keyword evidence="1" id="KW-0472">Membrane</keyword>
<reference evidence="2" key="1">
    <citation type="journal article" date="2014" name="Int. J. Syst. Evol. Microbiol.">
        <title>Complete genome sequence of Corynebacterium casei LMG S-19264T (=DSM 44701T), isolated from a smear-ripened cheese.</title>
        <authorList>
            <consortium name="US DOE Joint Genome Institute (JGI-PGF)"/>
            <person name="Walter F."/>
            <person name="Albersmeier A."/>
            <person name="Kalinowski J."/>
            <person name="Ruckert C."/>
        </authorList>
    </citation>
    <scope>NUCLEOTIDE SEQUENCE</scope>
    <source>
        <strain evidence="2">CGMCC 1.15762</strain>
    </source>
</reference>
<feature type="transmembrane region" description="Helical" evidence="1">
    <location>
        <begin position="12"/>
        <end position="34"/>
    </location>
</feature>
<dbReference type="AlphaFoldDB" id="A0A8J2ZL00"/>
<evidence type="ECO:0000256" key="1">
    <source>
        <dbReference type="SAM" id="Phobius"/>
    </source>
</evidence>
<accession>A0A8J2ZL00</accession>
<gene>
    <name evidence="2" type="ORF">GCM10011415_27850</name>
</gene>
<organism evidence="2 3">
    <name type="scientific">Salipiger pallidus</name>
    <dbReference type="NCBI Taxonomy" id="1775170"/>
    <lineage>
        <taxon>Bacteria</taxon>
        <taxon>Pseudomonadati</taxon>
        <taxon>Pseudomonadota</taxon>
        <taxon>Alphaproteobacteria</taxon>
        <taxon>Rhodobacterales</taxon>
        <taxon>Roseobacteraceae</taxon>
        <taxon>Salipiger</taxon>
    </lineage>
</organism>
<reference evidence="2" key="2">
    <citation type="submission" date="2020-09" db="EMBL/GenBank/DDBJ databases">
        <authorList>
            <person name="Sun Q."/>
            <person name="Zhou Y."/>
        </authorList>
    </citation>
    <scope>NUCLEOTIDE SEQUENCE</scope>
    <source>
        <strain evidence="2">CGMCC 1.15762</strain>
    </source>
</reference>
<dbReference type="RefSeq" id="WP_188790822.1">
    <property type="nucleotide sequence ID" value="NZ_BMJV01000005.1"/>
</dbReference>
<comment type="caution">
    <text evidence="2">The sequence shown here is derived from an EMBL/GenBank/DDBJ whole genome shotgun (WGS) entry which is preliminary data.</text>
</comment>